<feature type="compositionally biased region" description="Polar residues" evidence="1">
    <location>
        <begin position="113"/>
        <end position="124"/>
    </location>
</feature>
<keyword evidence="2" id="KW-1185">Reference proteome</keyword>
<feature type="compositionally biased region" description="Polar residues" evidence="1">
    <location>
        <begin position="165"/>
        <end position="180"/>
    </location>
</feature>
<evidence type="ECO:0000256" key="1">
    <source>
        <dbReference type="SAM" id="MobiDB-lite"/>
    </source>
</evidence>
<accession>A0A7E4W162</accession>
<protein>
    <submittedName>
        <fullName evidence="3">MADF domain-containing protein</fullName>
    </submittedName>
</protein>
<reference evidence="2" key="1">
    <citation type="journal article" date="2013" name="Genetics">
        <title>The draft genome and transcriptome of Panagrellus redivivus are shaped by the harsh demands of a free-living lifestyle.</title>
        <authorList>
            <person name="Srinivasan J."/>
            <person name="Dillman A.R."/>
            <person name="Macchietto M.G."/>
            <person name="Heikkinen L."/>
            <person name="Lakso M."/>
            <person name="Fracchia K.M."/>
            <person name="Antoshechkin I."/>
            <person name="Mortazavi A."/>
            <person name="Wong G."/>
            <person name="Sternberg P.W."/>
        </authorList>
    </citation>
    <scope>NUCLEOTIDE SEQUENCE [LARGE SCALE GENOMIC DNA]</scope>
    <source>
        <strain evidence="2">MT8872</strain>
    </source>
</reference>
<feature type="compositionally biased region" description="Polar residues" evidence="1">
    <location>
        <begin position="141"/>
        <end position="153"/>
    </location>
</feature>
<name>A0A7E4W162_PANRE</name>
<sequence length="229" mass="26126">MDPYSMSSSMKTEAYDICNALEKTGSIVKHFSDFPMPPRKNRRDMQRYINELKSLQRMGKIRYNYNQRSYISHCVTVTKQKMARLEEQERSGNRSMNGGEIIDHPMARKRTNSESTNSSIGQTSYVMPNVSLNTLLNTSNGHNVRSLQTNGFNPTPPAKRLNAAPVSQPSKASSQPDNGSNQLRAIDLFIKANPEISMEEAFLQFSYLDTKQRSWFDNLEKVIESVKFK</sequence>
<dbReference type="AlphaFoldDB" id="A0A7E4W162"/>
<organism evidence="2 3">
    <name type="scientific">Panagrellus redivivus</name>
    <name type="common">Microworm</name>
    <dbReference type="NCBI Taxonomy" id="6233"/>
    <lineage>
        <taxon>Eukaryota</taxon>
        <taxon>Metazoa</taxon>
        <taxon>Ecdysozoa</taxon>
        <taxon>Nematoda</taxon>
        <taxon>Chromadorea</taxon>
        <taxon>Rhabditida</taxon>
        <taxon>Tylenchina</taxon>
        <taxon>Panagrolaimomorpha</taxon>
        <taxon>Panagrolaimoidea</taxon>
        <taxon>Panagrolaimidae</taxon>
        <taxon>Panagrellus</taxon>
    </lineage>
</organism>
<dbReference type="Proteomes" id="UP000492821">
    <property type="component" value="Unassembled WGS sequence"/>
</dbReference>
<reference evidence="3" key="2">
    <citation type="submission" date="2020-10" db="UniProtKB">
        <authorList>
            <consortium name="WormBaseParasite"/>
        </authorList>
    </citation>
    <scope>IDENTIFICATION</scope>
</reference>
<feature type="region of interest" description="Disordered" evidence="1">
    <location>
        <begin position="86"/>
        <end position="124"/>
    </location>
</feature>
<feature type="region of interest" description="Disordered" evidence="1">
    <location>
        <begin position="137"/>
        <end position="180"/>
    </location>
</feature>
<dbReference type="WBParaSite" id="Pan_g6021.t1">
    <property type="protein sequence ID" value="Pan_g6021.t1"/>
    <property type="gene ID" value="Pan_g6021"/>
</dbReference>
<proteinExistence type="predicted"/>
<evidence type="ECO:0000313" key="2">
    <source>
        <dbReference type="Proteomes" id="UP000492821"/>
    </source>
</evidence>
<evidence type="ECO:0000313" key="3">
    <source>
        <dbReference type="WBParaSite" id="Pan_g6021.t1"/>
    </source>
</evidence>